<accession>A0A0B6WZB9</accession>
<dbReference type="InterPro" id="IPR036291">
    <property type="entry name" value="NAD(P)-bd_dom_sf"/>
</dbReference>
<dbReference type="Proteomes" id="UP000031518">
    <property type="component" value="Unassembled WGS sequence"/>
</dbReference>
<keyword evidence="9" id="KW-1185">Reference proteome</keyword>
<keyword evidence="6 8" id="KW-0560">Oxidoreductase</keyword>
<evidence type="ECO:0000256" key="4">
    <source>
        <dbReference type="ARBA" id="ARBA00017099"/>
    </source>
</evidence>
<evidence type="ECO:0000256" key="6">
    <source>
        <dbReference type="RuleBase" id="RU364082"/>
    </source>
</evidence>
<name>A0A0B6WZB9_9BACT</name>
<dbReference type="CDD" id="cd05254">
    <property type="entry name" value="dTDP_HR_like_SDR_e"/>
    <property type="match status" value="1"/>
</dbReference>
<evidence type="ECO:0000313" key="8">
    <source>
        <dbReference type="EMBL" id="CDM66067.1"/>
    </source>
</evidence>
<evidence type="ECO:0000256" key="1">
    <source>
        <dbReference type="ARBA" id="ARBA00004781"/>
    </source>
</evidence>
<dbReference type="RefSeq" id="WP_041976927.1">
    <property type="nucleotide sequence ID" value="NZ_CBXV010000007.1"/>
</dbReference>
<dbReference type="NCBIfam" id="TIGR01214">
    <property type="entry name" value="rmlD"/>
    <property type="match status" value="1"/>
</dbReference>
<dbReference type="InterPro" id="IPR005913">
    <property type="entry name" value="dTDP_dehydrorham_reduct"/>
</dbReference>
<proteinExistence type="inferred from homology"/>
<dbReference type="Gene3D" id="3.90.25.10">
    <property type="entry name" value="UDP-galactose 4-epimerase, domain 1"/>
    <property type="match status" value="1"/>
</dbReference>
<dbReference type="PANTHER" id="PTHR10491:SF4">
    <property type="entry name" value="METHIONINE ADENOSYLTRANSFERASE 2 SUBUNIT BETA"/>
    <property type="match status" value="1"/>
</dbReference>
<dbReference type="Gene3D" id="3.40.50.720">
    <property type="entry name" value="NAD(P)-binding Rossmann-like Domain"/>
    <property type="match status" value="1"/>
</dbReference>
<comment type="pathway">
    <text evidence="1 6">Carbohydrate biosynthesis; dTDP-L-rhamnose biosynthesis.</text>
</comment>
<dbReference type="Pfam" id="PF04321">
    <property type="entry name" value="RmlD_sub_bind"/>
    <property type="match status" value="1"/>
</dbReference>
<evidence type="ECO:0000256" key="2">
    <source>
        <dbReference type="ARBA" id="ARBA00010944"/>
    </source>
</evidence>
<dbReference type="GO" id="GO:0008831">
    <property type="term" value="F:dTDP-4-dehydrorhamnose reductase activity"/>
    <property type="evidence" value="ECO:0007669"/>
    <property type="project" value="UniProtKB-EC"/>
</dbReference>
<evidence type="ECO:0000256" key="3">
    <source>
        <dbReference type="ARBA" id="ARBA00012929"/>
    </source>
</evidence>
<dbReference type="UniPathway" id="UPA00124"/>
<dbReference type="InterPro" id="IPR029903">
    <property type="entry name" value="RmlD-like-bd"/>
</dbReference>
<evidence type="ECO:0000259" key="7">
    <source>
        <dbReference type="Pfam" id="PF04321"/>
    </source>
</evidence>
<dbReference type="AlphaFoldDB" id="A0A0B6WZB9"/>
<gene>
    <name evidence="8" type="ORF">PYK22_02077</name>
</gene>
<comment type="catalytic activity">
    <reaction evidence="5">
        <text>dTDP-beta-L-rhamnose + NADP(+) = dTDP-4-dehydro-beta-L-rhamnose + NADPH + H(+)</text>
        <dbReference type="Rhea" id="RHEA:21796"/>
        <dbReference type="ChEBI" id="CHEBI:15378"/>
        <dbReference type="ChEBI" id="CHEBI:57510"/>
        <dbReference type="ChEBI" id="CHEBI:57783"/>
        <dbReference type="ChEBI" id="CHEBI:58349"/>
        <dbReference type="ChEBI" id="CHEBI:62830"/>
        <dbReference type="EC" id="1.1.1.133"/>
    </reaction>
</comment>
<evidence type="ECO:0000313" key="9">
    <source>
        <dbReference type="Proteomes" id="UP000031518"/>
    </source>
</evidence>
<reference evidence="8 9" key="1">
    <citation type="submission" date="2013-12" db="EMBL/GenBank/DDBJ databases">
        <authorList>
            <person name="Stott M."/>
        </authorList>
    </citation>
    <scope>NUCLEOTIDE SEQUENCE [LARGE SCALE GENOMIC DNA]</scope>
    <source>
        <strain evidence="8 9">K22</strain>
    </source>
</reference>
<keyword evidence="6" id="KW-0521">NADP</keyword>
<dbReference type="PANTHER" id="PTHR10491">
    <property type="entry name" value="DTDP-4-DEHYDRORHAMNOSE REDUCTASE"/>
    <property type="match status" value="1"/>
</dbReference>
<evidence type="ECO:0000256" key="5">
    <source>
        <dbReference type="ARBA" id="ARBA00048200"/>
    </source>
</evidence>
<organism evidence="8 9">
    <name type="scientific">Pyrinomonas methylaliphatogenes</name>
    <dbReference type="NCBI Taxonomy" id="454194"/>
    <lineage>
        <taxon>Bacteria</taxon>
        <taxon>Pseudomonadati</taxon>
        <taxon>Acidobacteriota</taxon>
        <taxon>Blastocatellia</taxon>
        <taxon>Blastocatellales</taxon>
        <taxon>Pyrinomonadaceae</taxon>
        <taxon>Pyrinomonas</taxon>
    </lineage>
</organism>
<feature type="domain" description="RmlD-like substrate binding" evidence="7">
    <location>
        <begin position="1"/>
        <end position="279"/>
    </location>
</feature>
<sequence length="283" mass="31072">MKVLITGAGGMVGRAVVDHCRALGDELVAFERRGLDISDENAVARCLASVRPEAVINCAAWTDVDGCEFDPDRAFRVNAWGPEILARQCRKVGALLVTISTDYVFDGEKDGFYTQRDDPNPLSVYARAKLEGERRAMQACARTIVVRTGWIFGVGGRNFLSRIVGSAACGATLKTIRDSWGTPTYARDLAQRLRQLAALDLPGIYHVVNAGGGANYEEFARAALELAGIEAKIESVSFAELHRPAARPRNSRLRCLLSEAIGLEPLPEWHDALRRFIRETISR</sequence>
<dbReference type="OrthoDB" id="9803892at2"/>
<protein>
    <recommendedName>
        <fullName evidence="4 6">dTDP-4-dehydrorhamnose reductase</fullName>
        <ecNumber evidence="3 6">1.1.1.133</ecNumber>
    </recommendedName>
</protein>
<dbReference type="STRING" id="454194.PYK22_02077"/>
<dbReference type="SUPFAM" id="SSF51735">
    <property type="entry name" value="NAD(P)-binding Rossmann-fold domains"/>
    <property type="match status" value="1"/>
</dbReference>
<comment type="similarity">
    <text evidence="2 6">Belongs to the dTDP-4-dehydrorhamnose reductase family.</text>
</comment>
<reference evidence="8 9" key="2">
    <citation type="submission" date="2015-01" db="EMBL/GenBank/DDBJ databases">
        <title>Complete genome sequence of Pyrinomonas methylaliphatogenes type strain K22T.</title>
        <authorList>
            <person name="Lee K.C.Y."/>
            <person name="Power J.F."/>
            <person name="Dunfield P.F."/>
            <person name="Morgan X.C."/>
            <person name="Huttenhower C."/>
            <person name="Stott M.B."/>
        </authorList>
    </citation>
    <scope>NUCLEOTIDE SEQUENCE [LARGE SCALE GENOMIC DNA]</scope>
    <source>
        <strain evidence="8 9">K22</strain>
    </source>
</reference>
<comment type="function">
    <text evidence="6">Catalyzes the reduction of dTDP-6-deoxy-L-lyxo-4-hexulose to yield dTDP-L-rhamnose.</text>
</comment>
<dbReference type="GO" id="GO:0019305">
    <property type="term" value="P:dTDP-rhamnose biosynthetic process"/>
    <property type="evidence" value="ECO:0007669"/>
    <property type="project" value="UniProtKB-UniPathway"/>
</dbReference>
<dbReference type="EC" id="1.1.1.133" evidence="3 6"/>
<dbReference type="GO" id="GO:0005829">
    <property type="term" value="C:cytosol"/>
    <property type="evidence" value="ECO:0007669"/>
    <property type="project" value="TreeGrafter"/>
</dbReference>
<dbReference type="EMBL" id="CBXV010000007">
    <property type="protein sequence ID" value="CDM66067.1"/>
    <property type="molecule type" value="Genomic_DNA"/>
</dbReference>